<protein>
    <submittedName>
        <fullName evidence="1">TMEM210 isoform 2</fullName>
    </submittedName>
</protein>
<gene>
    <name evidence="1" type="ORF">CR201_G0049751</name>
</gene>
<dbReference type="EMBL" id="NDHI03003669">
    <property type="protein sequence ID" value="PNJ09736.1"/>
    <property type="molecule type" value="Genomic_DNA"/>
</dbReference>
<evidence type="ECO:0000313" key="1">
    <source>
        <dbReference type="EMBL" id="PNJ09736.1"/>
    </source>
</evidence>
<reference evidence="1" key="1">
    <citation type="submission" date="2017-12" db="EMBL/GenBank/DDBJ databases">
        <title>High-resolution comparative analysis of great ape genomes.</title>
        <authorList>
            <person name="Pollen A."/>
            <person name="Hastie A."/>
            <person name="Hormozdiari F."/>
            <person name="Dougherty M."/>
            <person name="Liu R."/>
            <person name="Chaisson M."/>
            <person name="Hoppe E."/>
            <person name="Hill C."/>
            <person name="Pang A."/>
            <person name="Hillier L."/>
            <person name="Baker C."/>
            <person name="Armstrong J."/>
            <person name="Shendure J."/>
            <person name="Paten B."/>
            <person name="Wilson R."/>
            <person name="Chao H."/>
            <person name="Schneider V."/>
            <person name="Ventura M."/>
            <person name="Kronenberg Z."/>
            <person name="Murali S."/>
            <person name="Gordon D."/>
            <person name="Cantsilieris S."/>
            <person name="Munson K."/>
            <person name="Nelson B."/>
            <person name="Raja A."/>
            <person name="Underwood J."/>
            <person name="Diekhans M."/>
            <person name="Fiddes I."/>
            <person name="Haussler D."/>
            <person name="Eichler E."/>
        </authorList>
    </citation>
    <scope>NUCLEOTIDE SEQUENCE [LARGE SCALE GENOMIC DNA]</scope>
    <source>
        <strain evidence="1">Susie</strain>
    </source>
</reference>
<proteinExistence type="predicted"/>
<comment type="caution">
    <text evidence="1">The sequence shown here is derived from an EMBL/GenBank/DDBJ whole genome shotgun (WGS) entry which is preliminary data.</text>
</comment>
<accession>A0A2J8RMI4</accession>
<sequence length="53" mass="5458">MAPGPWPASCLRGGPLGLTCLSLLLIPAAGAFFCPRTPLPAMAPLPQASWNLL</sequence>
<organism evidence="1">
    <name type="scientific">Pongo abelii</name>
    <name type="common">Sumatran orangutan</name>
    <name type="synonym">Pongo pygmaeus abelii</name>
    <dbReference type="NCBI Taxonomy" id="9601"/>
    <lineage>
        <taxon>Eukaryota</taxon>
        <taxon>Metazoa</taxon>
        <taxon>Chordata</taxon>
        <taxon>Craniata</taxon>
        <taxon>Vertebrata</taxon>
        <taxon>Euteleostomi</taxon>
        <taxon>Mammalia</taxon>
        <taxon>Eutheria</taxon>
        <taxon>Euarchontoglires</taxon>
        <taxon>Primates</taxon>
        <taxon>Haplorrhini</taxon>
        <taxon>Catarrhini</taxon>
        <taxon>Hominidae</taxon>
        <taxon>Pongo</taxon>
    </lineage>
</organism>
<dbReference type="AlphaFoldDB" id="A0A2J8RMI4"/>
<name>A0A2J8RMI4_PONAB</name>